<evidence type="ECO:0000256" key="11">
    <source>
        <dbReference type="ARBA" id="ARBA00022960"/>
    </source>
</evidence>
<evidence type="ECO:0000313" key="23">
    <source>
        <dbReference type="EMBL" id="KHL25984.1"/>
    </source>
</evidence>
<dbReference type="SUPFAM" id="SSF56601">
    <property type="entry name" value="beta-lactamase/transpeptidase-like"/>
    <property type="match status" value="1"/>
</dbReference>
<dbReference type="Gene3D" id="3.40.710.10">
    <property type="entry name" value="DD-peptidase/beta-lactamase superfamily"/>
    <property type="match status" value="2"/>
</dbReference>
<feature type="transmembrane region" description="Helical" evidence="20">
    <location>
        <begin position="35"/>
        <end position="53"/>
    </location>
</feature>
<keyword evidence="12" id="KW-0573">Peptidoglycan synthesis</keyword>
<accession>A0A0B2BX18</accession>
<comment type="catalytic activity">
    <reaction evidence="18">
        <text>[GlcNAc-(1-&gt;4)-Mur2Ac(oyl-L-Ala-gamma-D-Glu-L-Lys-D-Ala-D-Ala)](n)-di-trans,octa-cis-undecaprenyl diphosphate + beta-D-GlcNAc-(1-&gt;4)-Mur2Ac(oyl-L-Ala-gamma-D-Glu-L-Lys-D-Ala-D-Ala)-di-trans,octa-cis-undecaprenyl diphosphate = [GlcNAc-(1-&gt;4)-Mur2Ac(oyl-L-Ala-gamma-D-Glu-L-Lys-D-Ala-D-Ala)](n+1)-di-trans,octa-cis-undecaprenyl diphosphate + di-trans,octa-cis-undecaprenyl diphosphate + H(+)</text>
        <dbReference type="Rhea" id="RHEA:23708"/>
        <dbReference type="Rhea" id="RHEA-COMP:9602"/>
        <dbReference type="Rhea" id="RHEA-COMP:9603"/>
        <dbReference type="ChEBI" id="CHEBI:15378"/>
        <dbReference type="ChEBI" id="CHEBI:58405"/>
        <dbReference type="ChEBI" id="CHEBI:60033"/>
        <dbReference type="ChEBI" id="CHEBI:78435"/>
        <dbReference type="EC" id="2.4.99.28"/>
    </reaction>
</comment>
<dbReference type="GO" id="GO:0008360">
    <property type="term" value="P:regulation of cell shape"/>
    <property type="evidence" value="ECO:0007669"/>
    <property type="project" value="UniProtKB-KW"/>
</dbReference>
<keyword evidence="15" id="KW-0511">Multifunctional enzyme</keyword>
<dbReference type="EMBL" id="JTDN01000001">
    <property type="protein sequence ID" value="KHL25984.1"/>
    <property type="molecule type" value="Genomic_DNA"/>
</dbReference>
<comment type="caution">
    <text evidence="23">The sequence shown here is derived from an EMBL/GenBank/DDBJ whole genome shotgun (WGS) entry which is preliminary data.</text>
</comment>
<dbReference type="GO" id="GO:0008658">
    <property type="term" value="F:penicillin binding"/>
    <property type="evidence" value="ECO:0007669"/>
    <property type="project" value="InterPro"/>
</dbReference>
<dbReference type="GO" id="GO:0008955">
    <property type="term" value="F:peptidoglycan glycosyltransferase activity"/>
    <property type="evidence" value="ECO:0007669"/>
    <property type="project" value="UniProtKB-EC"/>
</dbReference>
<dbReference type="InterPro" id="IPR050396">
    <property type="entry name" value="Glycosyltr_51/Transpeptidase"/>
</dbReference>
<keyword evidence="10" id="KW-0378">Hydrolase</keyword>
<keyword evidence="14 20" id="KW-0472">Membrane</keyword>
<comment type="subcellular location">
    <subcellularLocation>
        <location evidence="1">Membrane</location>
    </subcellularLocation>
</comment>
<dbReference type="RefSeq" id="WP_039094834.1">
    <property type="nucleotide sequence ID" value="NZ_JTDN01000001.1"/>
</dbReference>
<dbReference type="EC" id="2.4.99.28" evidence="17"/>
<keyword evidence="7" id="KW-0328">Glycosyltransferase</keyword>
<dbReference type="GO" id="GO:0009252">
    <property type="term" value="P:peptidoglycan biosynthetic process"/>
    <property type="evidence" value="ECO:0007669"/>
    <property type="project" value="UniProtKB-UniPathway"/>
</dbReference>
<dbReference type="InterPro" id="IPR023346">
    <property type="entry name" value="Lysozyme-like_dom_sf"/>
</dbReference>
<sequence length="837" mass="91068">MAEADTPSRYRLRRAQGMLAAVADGWRARPRLRRLAYVVGAILLLLVIGWVLVLRNLPDADRLLTYEPPLPSTVRGMDGDIVHSFARERRVQLQFKDFPAQLVNAYTSAEDKTFWTHAGVDIPGVAGAVVDYASKIGSGQRARGGSTITQQVAKNILVGNEYSISRKLREMALAARIESVLTKQQIMELYLNEIPLGRRSFGVQAAARAYFDRDVEDLELHQMAFLAILPKAPEVYGRARNESVAIGRRNWVLTAMQENGHISMAEADAAKAQPLGLIQQRPAERSADAGYFLEEVRRQLIDKYGEQAEDGPNSVYGGGLWVRTSLDTDLQDAARDALRAGLLRYAGGRGWHGPVATIDPDNGSLTQQLASSNIGISYENWRVGVVTARSGQSATIGFASGDEAPLGGLPDALKVGDVTAVSPAGGGRFRVRTVPEISGAFVAQDPATGRVLAMQGGFDFRLGSFNRATQAQRQPGSTIKPFVYATGLDQGMTPATMVPDTSYCVYQGAGLGEKCFRNFGGEGGGSHTMRWGLEQSRNLMTVHIAADAGMPNVLKTFSRTGIGSYDQPYMSYALGAGDTTVMRMVNAYAALENHGLQHDASVIDYVQDRRGKVIWRADARDCTGCNMPQWDGKAMPRLGDRGRQVMDARTAFQTVHMLEGVVQRGTATTLRDLGIPLFGKTGTTTGPTDVWFVGGSPDIVAGIYMGYDQPRSMDGWAQGGRLAAPIFKQFVTDTPGKWSGRPFLAPAGVRLVRVDRRSGKRVFGSWPSDSDPRAGVIWEAFKPDSEPAREKRGDRVDSLRELIMAQLRRTERAATRADAAAAAPRDDSFVEQQGGLY</sequence>
<dbReference type="InterPro" id="IPR012338">
    <property type="entry name" value="Beta-lactam/transpept-like"/>
</dbReference>
<proteinExistence type="inferred from homology"/>
<keyword evidence="6" id="KW-0645">Protease</keyword>
<keyword evidence="13 20" id="KW-1133">Transmembrane helix</keyword>
<comment type="similarity">
    <text evidence="3">In the C-terminal section; belongs to the transpeptidase family.</text>
</comment>
<keyword evidence="24" id="KW-1185">Reference proteome</keyword>
<dbReference type="GO" id="GO:0016020">
    <property type="term" value="C:membrane"/>
    <property type="evidence" value="ECO:0007669"/>
    <property type="project" value="UniProtKB-SubCell"/>
</dbReference>
<dbReference type="GO" id="GO:0071555">
    <property type="term" value="P:cell wall organization"/>
    <property type="evidence" value="ECO:0007669"/>
    <property type="project" value="UniProtKB-KW"/>
</dbReference>
<feature type="domain" description="Penicillin-binding protein transpeptidase" evidence="21">
    <location>
        <begin position="439"/>
        <end position="730"/>
    </location>
</feature>
<evidence type="ECO:0000256" key="15">
    <source>
        <dbReference type="ARBA" id="ARBA00023268"/>
    </source>
</evidence>
<dbReference type="Gene3D" id="1.10.3810.10">
    <property type="entry name" value="Biosynthetic peptidoglycan transglycosylase-like"/>
    <property type="match status" value="1"/>
</dbReference>
<dbReference type="OrthoDB" id="9766909at2"/>
<dbReference type="SUPFAM" id="SSF53955">
    <property type="entry name" value="Lysozyme-like"/>
    <property type="match status" value="1"/>
</dbReference>
<evidence type="ECO:0000256" key="17">
    <source>
        <dbReference type="ARBA" id="ARBA00044770"/>
    </source>
</evidence>
<evidence type="ECO:0000256" key="20">
    <source>
        <dbReference type="SAM" id="Phobius"/>
    </source>
</evidence>
<dbReference type="InterPro" id="IPR001264">
    <property type="entry name" value="Glyco_trans_51"/>
</dbReference>
<comment type="pathway">
    <text evidence="2">Cell wall biogenesis; peptidoglycan biosynthesis.</text>
</comment>
<keyword evidence="8" id="KW-0808">Transferase</keyword>
<dbReference type="UniPathway" id="UPA00219"/>
<evidence type="ECO:0000256" key="6">
    <source>
        <dbReference type="ARBA" id="ARBA00022670"/>
    </source>
</evidence>
<dbReference type="PANTHER" id="PTHR32282">
    <property type="entry name" value="BINDING PROTEIN TRANSPEPTIDASE, PUTATIVE-RELATED"/>
    <property type="match status" value="1"/>
</dbReference>
<dbReference type="InterPro" id="IPR036950">
    <property type="entry name" value="PBP_transglycosylase"/>
</dbReference>
<feature type="domain" description="Glycosyl transferase family 51" evidence="22">
    <location>
        <begin position="79"/>
        <end position="257"/>
    </location>
</feature>
<reference evidence="23 24" key="1">
    <citation type="submission" date="2014-11" db="EMBL/GenBank/DDBJ databases">
        <title>Draft genome sequence of Kirrobacter mercurialis.</title>
        <authorList>
            <person name="Coil D.A."/>
            <person name="Eisen J.A."/>
        </authorList>
    </citation>
    <scope>NUCLEOTIDE SEQUENCE [LARGE SCALE GENOMIC DNA]</scope>
    <source>
        <strain evidence="23 24">Coronado</strain>
    </source>
</reference>
<protein>
    <recommendedName>
        <fullName evidence="17">peptidoglycan glycosyltransferase</fullName>
        <ecNumber evidence="17">2.4.99.28</ecNumber>
    </recommendedName>
</protein>
<evidence type="ECO:0000313" key="24">
    <source>
        <dbReference type="Proteomes" id="UP000030988"/>
    </source>
</evidence>
<dbReference type="PANTHER" id="PTHR32282:SF27">
    <property type="entry name" value="PENICILLIN-BINDING PROTEIN 1A"/>
    <property type="match status" value="1"/>
</dbReference>
<evidence type="ECO:0000256" key="9">
    <source>
        <dbReference type="ARBA" id="ARBA00022692"/>
    </source>
</evidence>
<evidence type="ECO:0000256" key="8">
    <source>
        <dbReference type="ARBA" id="ARBA00022679"/>
    </source>
</evidence>
<evidence type="ECO:0000256" key="3">
    <source>
        <dbReference type="ARBA" id="ARBA00007090"/>
    </source>
</evidence>
<name>A0A0B2BX18_9SPHN</name>
<evidence type="ECO:0000256" key="10">
    <source>
        <dbReference type="ARBA" id="ARBA00022801"/>
    </source>
</evidence>
<evidence type="ECO:0000256" key="14">
    <source>
        <dbReference type="ARBA" id="ARBA00023136"/>
    </source>
</evidence>
<feature type="region of interest" description="Disordered" evidence="19">
    <location>
        <begin position="813"/>
        <end position="837"/>
    </location>
</feature>
<keyword evidence="5" id="KW-0121">Carboxypeptidase</keyword>
<dbReference type="GO" id="GO:0004180">
    <property type="term" value="F:carboxypeptidase activity"/>
    <property type="evidence" value="ECO:0007669"/>
    <property type="project" value="UniProtKB-KW"/>
</dbReference>
<evidence type="ECO:0000256" key="4">
    <source>
        <dbReference type="ARBA" id="ARBA00007739"/>
    </source>
</evidence>
<comment type="similarity">
    <text evidence="4">In the N-terminal section; belongs to the glycosyltransferase 51 family.</text>
</comment>
<organism evidence="23 24">
    <name type="scientific">Croceibacterium mercuriale</name>
    <dbReference type="NCBI Taxonomy" id="1572751"/>
    <lineage>
        <taxon>Bacteria</taxon>
        <taxon>Pseudomonadati</taxon>
        <taxon>Pseudomonadota</taxon>
        <taxon>Alphaproteobacteria</taxon>
        <taxon>Sphingomonadales</taxon>
        <taxon>Erythrobacteraceae</taxon>
        <taxon>Croceibacterium</taxon>
    </lineage>
</organism>
<evidence type="ECO:0000256" key="16">
    <source>
        <dbReference type="ARBA" id="ARBA00023316"/>
    </source>
</evidence>
<keyword evidence="9 20" id="KW-0812">Transmembrane</keyword>
<evidence type="ECO:0000256" key="5">
    <source>
        <dbReference type="ARBA" id="ARBA00022645"/>
    </source>
</evidence>
<evidence type="ECO:0000256" key="13">
    <source>
        <dbReference type="ARBA" id="ARBA00022989"/>
    </source>
</evidence>
<evidence type="ECO:0000259" key="21">
    <source>
        <dbReference type="Pfam" id="PF00905"/>
    </source>
</evidence>
<keyword evidence="16" id="KW-0961">Cell wall biogenesis/degradation</keyword>
<dbReference type="AlphaFoldDB" id="A0A0B2BX18"/>
<dbReference type="Proteomes" id="UP000030988">
    <property type="component" value="Unassembled WGS sequence"/>
</dbReference>
<evidence type="ECO:0000256" key="19">
    <source>
        <dbReference type="SAM" id="MobiDB-lite"/>
    </source>
</evidence>
<dbReference type="STRING" id="1572751.PK98_05340"/>
<evidence type="ECO:0000256" key="1">
    <source>
        <dbReference type="ARBA" id="ARBA00004370"/>
    </source>
</evidence>
<evidence type="ECO:0000256" key="7">
    <source>
        <dbReference type="ARBA" id="ARBA00022676"/>
    </source>
</evidence>
<evidence type="ECO:0000259" key="22">
    <source>
        <dbReference type="Pfam" id="PF00912"/>
    </source>
</evidence>
<keyword evidence="11" id="KW-0133">Cell shape</keyword>
<dbReference type="GO" id="GO:0030288">
    <property type="term" value="C:outer membrane-bounded periplasmic space"/>
    <property type="evidence" value="ECO:0007669"/>
    <property type="project" value="TreeGrafter"/>
</dbReference>
<dbReference type="InterPro" id="IPR001460">
    <property type="entry name" value="PCN-bd_Tpept"/>
</dbReference>
<evidence type="ECO:0000256" key="12">
    <source>
        <dbReference type="ARBA" id="ARBA00022984"/>
    </source>
</evidence>
<gene>
    <name evidence="23" type="ORF">PK98_05340</name>
</gene>
<evidence type="ECO:0000256" key="18">
    <source>
        <dbReference type="ARBA" id="ARBA00049902"/>
    </source>
</evidence>
<dbReference type="GO" id="GO:0006508">
    <property type="term" value="P:proteolysis"/>
    <property type="evidence" value="ECO:0007669"/>
    <property type="project" value="UniProtKB-KW"/>
</dbReference>
<dbReference type="Pfam" id="PF00905">
    <property type="entry name" value="Transpeptidase"/>
    <property type="match status" value="1"/>
</dbReference>
<evidence type="ECO:0000256" key="2">
    <source>
        <dbReference type="ARBA" id="ARBA00004752"/>
    </source>
</evidence>
<dbReference type="Pfam" id="PF00912">
    <property type="entry name" value="Transgly"/>
    <property type="match status" value="1"/>
</dbReference>